<feature type="compositionally biased region" description="Polar residues" evidence="6">
    <location>
        <begin position="669"/>
        <end position="689"/>
    </location>
</feature>
<dbReference type="GO" id="GO:0019911">
    <property type="term" value="F:structural constituent of myelin sheath"/>
    <property type="evidence" value="ECO:0007669"/>
    <property type="project" value="InterPro"/>
</dbReference>
<feature type="compositionally biased region" description="Basic and acidic residues" evidence="6">
    <location>
        <begin position="261"/>
        <end position="279"/>
    </location>
</feature>
<comment type="similarity">
    <text evidence="2">Belongs to the myelin basic protein family.</text>
</comment>
<feature type="compositionally biased region" description="Basic and acidic residues" evidence="6">
    <location>
        <begin position="574"/>
        <end position="651"/>
    </location>
</feature>
<evidence type="ECO:0000256" key="6">
    <source>
        <dbReference type="SAM" id="MobiDB-lite"/>
    </source>
</evidence>
<dbReference type="PANTHER" id="PTHR11429:SF0">
    <property type="entry name" value="MYELIN BASIC PROTEIN"/>
    <property type="match status" value="1"/>
</dbReference>
<keyword evidence="5" id="KW-0472">Membrane</keyword>
<feature type="compositionally biased region" description="Low complexity" evidence="6">
    <location>
        <begin position="128"/>
        <end position="140"/>
    </location>
</feature>
<feature type="region of interest" description="Disordered" evidence="6">
    <location>
        <begin position="1"/>
        <end position="914"/>
    </location>
</feature>
<sequence>MGNTESGAEDVVFEGPGAPDKDLDGTIKLKSYVQRSSLTDSELPPLNGTHDAQVGSGSGGDDGGGGAKKGKVLSDDDNGSVFVDPSTEEGKELLHRTQALAAQVLDDGSGKAGGKLPGSAPGVAEGQPAGTTGKGTATRKPPLRLFSRDAPGVAGPESPCGEDKADGAAPVPAERSPPLFKRLFSRDAPERDDNTFKNRPSESYDLESVEEDVASANDSDPKRGPQGKSAEVPIVGKTAAAANAAPDAKPPGSPPFYKRLFSRDAPARSDNTFKGRPSESFDPASVPEGDDEGSSAEDDSKGRGDQRSTSDENRKSGSSADRAVVDGAKAGGEVGKPSAARAPTENAPPPPRVNGKEKKQASELEEAARPVAQEEVAVVKQSNDSLEAPVQGKGTAPVGKSAISPGRDEVASPGKDGVSKGKDGVSPAKDGVSTGKDGVSPGKDGVSTGKDGVSLGKAVAPASKDEAAVSPPKSGGADEVKGKEEKNEGEEDLTFIEKVERFFTGKDDKKSDGADAGSEGSPSEPKNRAAPAGMKDAGSADGSAEGKASEKDVVSTASADSKENPISKFFTQMSKKEDDPSKEEPPKAEKGEKSEKSEKVESRTSAEAKENPVSKFFRELSIKDDSSTKDDNSAKEKQAKAEQPKKEEPGSKADVATEAGGKTSEKVESSTTAETKQNPVNNFFRQLSMKTDEPSKDTQSKADQPKKGEPASKTDVTAEAGGKTSEKVESSTTAETKQNPVNNFFRRLSMKTDEPSKDTQSKAEAKKVEPGSEAEKAGAEQAKEVANKTDGGAKSSESKDNAFSKFFSQITKKEDDSDKATKTKAEADKVAAHNGPHSASNGSSSTSEGSPSNGSSPTSRRVRGGGLDENRDKSVLGMLHRVNKRKEKRQEVFGGNGELIGNGDASSNEIISSS</sequence>
<dbReference type="PANTHER" id="PTHR11429">
    <property type="entry name" value="MYELIN BASIC PROTEIN"/>
    <property type="match status" value="1"/>
</dbReference>
<feature type="compositionally biased region" description="Low complexity" evidence="6">
    <location>
        <begin position="832"/>
        <end position="859"/>
    </location>
</feature>
<feature type="compositionally biased region" description="Acidic residues" evidence="6">
    <location>
        <begin position="288"/>
        <end position="297"/>
    </location>
</feature>
<name>A0AAJ7WX85_PETMA</name>
<feature type="compositionally biased region" description="Basic and acidic residues" evidence="6">
    <location>
        <begin position="495"/>
        <end position="513"/>
    </location>
</feature>
<feature type="compositionally biased region" description="Basic and acidic residues" evidence="6">
    <location>
        <begin position="811"/>
        <end position="831"/>
    </location>
</feature>
<feature type="compositionally biased region" description="Basic and acidic residues" evidence="6">
    <location>
        <begin position="750"/>
        <end position="787"/>
    </location>
</feature>
<dbReference type="GO" id="GO:0043209">
    <property type="term" value="C:myelin sheath"/>
    <property type="evidence" value="ECO:0007669"/>
    <property type="project" value="UniProtKB-SubCell"/>
</dbReference>
<proteinExistence type="inferred from homology"/>
<feature type="compositionally biased region" description="Polar residues" evidence="6">
    <location>
        <begin position="730"/>
        <end position="742"/>
    </location>
</feature>
<comment type="subcellular location">
    <subcellularLocation>
        <location evidence="1">Myelin membrane</location>
        <topology evidence="1">Peripheral membrane protein</topology>
        <orientation evidence="1">Cytoplasmic side</orientation>
    </subcellularLocation>
</comment>
<evidence type="ECO:0000256" key="5">
    <source>
        <dbReference type="ARBA" id="ARBA00023136"/>
    </source>
</evidence>
<gene>
    <name evidence="8 9" type="primary">LOC116944158</name>
</gene>
<feature type="compositionally biased region" description="Gly residues" evidence="6">
    <location>
        <begin position="56"/>
        <end position="67"/>
    </location>
</feature>
<reference evidence="8 9" key="1">
    <citation type="submission" date="2025-04" db="UniProtKB">
        <authorList>
            <consortium name="RefSeq"/>
        </authorList>
    </citation>
    <scope>IDENTIFICATION</scope>
    <source>
        <tissue evidence="8 9">Sperm</tissue>
    </source>
</reference>
<dbReference type="InterPro" id="IPR000548">
    <property type="entry name" value="Myelin_BP"/>
</dbReference>
<evidence type="ECO:0000313" key="7">
    <source>
        <dbReference type="Proteomes" id="UP001318040"/>
    </source>
</evidence>
<protein>
    <recommendedName>
        <fullName evidence="3">Myelin basic protein</fullName>
    </recommendedName>
</protein>
<evidence type="ECO:0000256" key="2">
    <source>
        <dbReference type="ARBA" id="ARBA00005936"/>
    </source>
</evidence>
<evidence type="ECO:0000313" key="9">
    <source>
        <dbReference type="RefSeq" id="XP_032813529.1"/>
    </source>
</evidence>
<evidence type="ECO:0000313" key="8">
    <source>
        <dbReference type="RefSeq" id="XP_032813528.1"/>
    </source>
</evidence>
<dbReference type="KEGG" id="pmrn:116944158"/>
<accession>A0AAJ7WX85</accession>
<feature type="compositionally biased region" description="Acidic residues" evidence="6">
    <location>
        <begin position="204"/>
        <end position="213"/>
    </location>
</feature>
<feature type="compositionally biased region" description="Basic and acidic residues" evidence="6">
    <location>
        <begin position="690"/>
        <end position="712"/>
    </location>
</feature>
<organism evidence="7 9">
    <name type="scientific">Petromyzon marinus</name>
    <name type="common">Sea lamprey</name>
    <dbReference type="NCBI Taxonomy" id="7757"/>
    <lineage>
        <taxon>Eukaryota</taxon>
        <taxon>Metazoa</taxon>
        <taxon>Chordata</taxon>
        <taxon>Craniata</taxon>
        <taxon>Vertebrata</taxon>
        <taxon>Cyclostomata</taxon>
        <taxon>Hyperoartia</taxon>
        <taxon>Petromyzontiformes</taxon>
        <taxon>Petromyzontidae</taxon>
        <taxon>Petromyzon</taxon>
    </lineage>
</organism>
<dbReference type="RefSeq" id="XP_032813528.1">
    <property type="nucleotide sequence ID" value="XM_032957637.1"/>
</dbReference>
<evidence type="ECO:0000256" key="4">
    <source>
        <dbReference type="ARBA" id="ARBA00022475"/>
    </source>
</evidence>
<keyword evidence="4" id="KW-1003">Cell membrane</keyword>
<dbReference type="Proteomes" id="UP001318040">
    <property type="component" value="Chromosome 20"/>
</dbReference>
<feature type="compositionally biased region" description="Basic and acidic residues" evidence="6">
    <location>
        <begin position="184"/>
        <end position="202"/>
    </location>
</feature>
<feature type="compositionally biased region" description="Polar residues" evidence="6">
    <location>
        <begin position="904"/>
        <end position="914"/>
    </location>
</feature>
<evidence type="ECO:0000256" key="3">
    <source>
        <dbReference type="ARBA" id="ARBA00019097"/>
    </source>
</evidence>
<evidence type="ECO:0000256" key="1">
    <source>
        <dbReference type="ARBA" id="ARBA00004392"/>
    </source>
</evidence>
<feature type="compositionally biased region" description="Basic and acidic residues" evidence="6">
    <location>
        <begin position="298"/>
        <end position="315"/>
    </location>
</feature>
<feature type="compositionally biased region" description="Basic and acidic residues" evidence="6">
    <location>
        <begin position="354"/>
        <end position="368"/>
    </location>
</feature>
<feature type="compositionally biased region" description="Basic and acidic residues" evidence="6">
    <location>
        <begin position="476"/>
        <end position="486"/>
    </location>
</feature>
<keyword evidence="7" id="KW-1185">Reference proteome</keyword>
<dbReference type="AlphaFoldDB" id="A0AAJ7WX85"/>
<dbReference type="RefSeq" id="XP_032813529.1">
    <property type="nucleotide sequence ID" value="XM_032957638.1"/>
</dbReference>